<gene>
    <name evidence="1" type="ORF">BLA17378_04539</name>
</gene>
<name>A0ABY6XVM8_9BURK</name>
<proteinExistence type="predicted"/>
<comment type="caution">
    <text evidence="1">The sequence shown here is derived from an EMBL/GenBank/DDBJ whole genome shotgun (WGS) entry which is preliminary data.</text>
</comment>
<sequence length="85" mass="9619">MRISPELLQDLKYLAWYYGWHESMKDHVKAALRESPTEFTHYLSSLAKAHRAGYAENQGKGLAVFCATHGIPHPYVGELEDTVDA</sequence>
<evidence type="ECO:0000313" key="2">
    <source>
        <dbReference type="Proteomes" id="UP000494120"/>
    </source>
</evidence>
<accession>A0ABY6XVM8</accession>
<dbReference type="Proteomes" id="UP000494120">
    <property type="component" value="Unassembled WGS sequence"/>
</dbReference>
<protein>
    <submittedName>
        <fullName evidence="1">Uncharacterized protein</fullName>
    </submittedName>
</protein>
<keyword evidence="2" id="KW-1185">Reference proteome</keyword>
<dbReference type="EMBL" id="CABVQG010000016">
    <property type="protein sequence ID" value="VWC90531.1"/>
    <property type="molecule type" value="Genomic_DNA"/>
</dbReference>
<evidence type="ECO:0000313" key="1">
    <source>
        <dbReference type="EMBL" id="VWC90531.1"/>
    </source>
</evidence>
<reference evidence="1 2" key="1">
    <citation type="submission" date="2019-09" db="EMBL/GenBank/DDBJ databases">
        <authorList>
            <person name="Depoorter E."/>
        </authorList>
    </citation>
    <scope>NUCLEOTIDE SEQUENCE [LARGE SCALE GENOMIC DNA]</scope>
    <source>
        <strain evidence="1 2">R-17378</strain>
    </source>
</reference>
<dbReference type="RefSeq" id="WP_174958616.1">
    <property type="nucleotide sequence ID" value="NZ_CABVQG010000016.1"/>
</dbReference>
<organism evidence="1 2">
    <name type="scientific">Burkholderia aenigmatica</name>
    <dbReference type="NCBI Taxonomy" id="2015348"/>
    <lineage>
        <taxon>Bacteria</taxon>
        <taxon>Pseudomonadati</taxon>
        <taxon>Pseudomonadota</taxon>
        <taxon>Betaproteobacteria</taxon>
        <taxon>Burkholderiales</taxon>
        <taxon>Burkholderiaceae</taxon>
        <taxon>Burkholderia</taxon>
        <taxon>Burkholderia cepacia complex</taxon>
    </lineage>
</organism>